<dbReference type="RefSeq" id="WP_061085670.1">
    <property type="nucleotide sequence ID" value="NZ_CP033930.1"/>
</dbReference>
<organism evidence="1 2">
    <name type="scientific">Chryseobacterium indologenes</name>
    <name type="common">Flavobacterium indologenes</name>
    <dbReference type="NCBI Taxonomy" id="253"/>
    <lineage>
        <taxon>Bacteria</taxon>
        <taxon>Pseudomonadati</taxon>
        <taxon>Bacteroidota</taxon>
        <taxon>Flavobacteriia</taxon>
        <taxon>Flavobacteriales</taxon>
        <taxon>Weeksellaceae</taxon>
        <taxon>Chryseobacterium group</taxon>
        <taxon>Chryseobacterium</taxon>
    </lineage>
</organism>
<reference evidence="1 2" key="1">
    <citation type="submission" date="2018-11" db="EMBL/GenBank/DDBJ databases">
        <title>Proposal to divide the Flavobacteriaceae and reorganize its genera based on Amino Acid Identity values calculated from whole genome sequences.</title>
        <authorList>
            <person name="Nicholson A.C."/>
            <person name="Gulvik C.A."/>
            <person name="Whitney A.M."/>
            <person name="Humrighouse B.W."/>
            <person name="Bell M."/>
            <person name="Holmes B."/>
            <person name="Steigerwalt A.G."/>
            <person name="Villarma A."/>
            <person name="Sheth M."/>
            <person name="Batra D."/>
            <person name="Pryor J."/>
            <person name="Bernardet J.-F."/>
            <person name="Hugo C."/>
            <person name="Kampfer P."/>
            <person name="Newman J."/>
            <person name="McQuiston J.R."/>
        </authorList>
    </citation>
    <scope>NUCLEOTIDE SEQUENCE [LARGE SCALE GENOMIC DNA]</scope>
    <source>
        <strain evidence="1 2">H5559</strain>
    </source>
</reference>
<evidence type="ECO:0000313" key="1">
    <source>
        <dbReference type="EMBL" id="AZB16460.1"/>
    </source>
</evidence>
<dbReference type="AlphaFoldDB" id="A0AAD0YS94"/>
<gene>
    <name evidence="1" type="ORF">EG352_01030</name>
</gene>
<protein>
    <recommendedName>
        <fullName evidence="3">YD repeat-containing protein</fullName>
    </recommendedName>
</protein>
<dbReference type="Proteomes" id="UP000269015">
    <property type="component" value="Chromosome"/>
</dbReference>
<evidence type="ECO:0008006" key="3">
    <source>
        <dbReference type="Google" id="ProtNLM"/>
    </source>
</evidence>
<dbReference type="EMBL" id="CP033930">
    <property type="protein sequence ID" value="AZB16460.1"/>
    <property type="molecule type" value="Genomic_DNA"/>
</dbReference>
<proteinExistence type="predicted"/>
<name>A0AAD0YS94_CHRID</name>
<sequence>MNKRFLWLVFFLYYTFCNGQSQNEKITRPTPSVAGLSTYSRVPVSIQTGIPEISYPLINLETKNKSVNVNIGLSYHAANTSIKEWSSEVGKGWTFLSGGSISREIFGDFDESYDDSSFHAYQKNQFDDIYNFNIPGESGKFRFIRDTTNNTFEIIKLTPFTSKIEYTRTSNQATLILDSFTIISDTGIKYIFKDYDINTMNVLLWYHPDPEVGDVYTDKKYRSSFYLSSVHDENDQELVKYTYLRDLKYAPGMSNFPPDTETNKLTHIEAKEHGIVEINYNKDESRRKNNDIFAINNVVLKTVNNVFIKKYTFEYSYDQYQPNSWETALASTRILQSFSQIDSNEKIIEKYKFKNISFEYENGDVYSILNRVQLPTGGIIIYNFEMMPHSFDTKTTEIPAPKVLLSKLSYDKTNDGQKYAFTLTEPEVIEIDASGIGNLSSYLWAFQFWKKNGNSFVASHGIGVPVDPNPNFQYVQTRTFEPGEYYADLLCNEDNCNNLEIYSPMIIKLSKQTGLPTTETKQIPKAGLPRINNIKYFNNLAFNITNPDMLGTPVTIEEYDYNKFDTSDNSGYLVEGGTFNGTEKANPVFIYKNVKVSQGNNIGYTKYYFIAPDTYPYQENNKFWPNYNITRGGLINKKEVYNSLNKKLSEEIFDYTIEEFDAPKYWVVPSSNVKNFLIKTSWIKNNTIISKNYFDSALSETKKEILRNTFNYRFDFERSTSSDGSILETKYNYAYQKGNQLMISKNMVGILLETVTSKTIGNATKTISKVETVYPPAIPTSQTGNLVLPLSVRSFNIQNPTDSNSATTDITYDQYDTKGNLQQYTTKDGISTVIIWGYNQTQPIAKIENVKLADIGQSFITDIVNASNTDASAGTNNDETNLLNAFNTFRGQLSGYKITTYSYDPLIGVRSITPPSGIREVYVYDAANRLKEIRENSQSGNLLKEFKYNYKQ</sequence>
<dbReference type="Gene3D" id="2.180.10.10">
    <property type="entry name" value="RHS repeat-associated core"/>
    <property type="match status" value="1"/>
</dbReference>
<evidence type="ECO:0000313" key="2">
    <source>
        <dbReference type="Proteomes" id="UP000269015"/>
    </source>
</evidence>
<accession>A0AAD0YS94</accession>